<dbReference type="OrthoDB" id="9775224at2"/>
<dbReference type="PIRSF" id="PIRSF028756">
    <property type="entry name" value="PPK2_prd"/>
    <property type="match status" value="1"/>
</dbReference>
<dbReference type="PANTHER" id="PTHR34383">
    <property type="entry name" value="POLYPHOSPHATE:AMP PHOSPHOTRANSFERASE-RELATED"/>
    <property type="match status" value="1"/>
</dbReference>
<organism evidence="5 6">
    <name type="scientific">Elstera cyanobacteriorum</name>
    <dbReference type="NCBI Taxonomy" id="2022747"/>
    <lineage>
        <taxon>Bacteria</taxon>
        <taxon>Pseudomonadati</taxon>
        <taxon>Pseudomonadota</taxon>
        <taxon>Alphaproteobacteria</taxon>
        <taxon>Rhodospirillales</taxon>
        <taxon>Rhodospirillaceae</taxon>
        <taxon>Elstera</taxon>
    </lineage>
</organism>
<dbReference type="Pfam" id="PF03976">
    <property type="entry name" value="PPK2"/>
    <property type="match status" value="1"/>
</dbReference>
<proteinExistence type="inferred from homology"/>
<dbReference type="PANTHER" id="PTHR34383:SF3">
    <property type="entry name" value="POLYPHOSPHATE:AMP PHOSPHOTRANSFERASE"/>
    <property type="match status" value="1"/>
</dbReference>
<dbReference type="RefSeq" id="WP_094410426.1">
    <property type="nucleotide sequence ID" value="NZ_BMJZ01000003.1"/>
</dbReference>
<dbReference type="SUPFAM" id="SSF52540">
    <property type="entry name" value="P-loop containing nucleoside triphosphate hydrolases"/>
    <property type="match status" value="1"/>
</dbReference>
<dbReference type="InterPro" id="IPR027417">
    <property type="entry name" value="P-loop_NTPase"/>
</dbReference>
<sequence>MPRLRLKNIDLSERLDSATYQKKLTQLQDKLMLIQQAYLGTRERAIIVFEGWDAAGKGGTIRCLSSVLDPRGFKVWPIAAPTPSEQAHHYLHRFWTRLPAHGEMAVFDRSWYGRVLVERIEGFAKPSEWRRAYDEINQFEALHRADGARIIKIFLHVSADVQRERFIRRIQDPLKRWKLTYEDIRNWRQRDAYEEAIEDMLDRTSTKDAPWHVVPANDKQFARVHSLKIIADVLGKGIDTTPKPVPPDLREAAREHLGIALGAKGDKP</sequence>
<evidence type="ECO:0000256" key="2">
    <source>
        <dbReference type="ARBA" id="ARBA00022679"/>
    </source>
</evidence>
<reference evidence="5 6" key="1">
    <citation type="submission" date="2017-07" db="EMBL/GenBank/DDBJ databases">
        <title>Elstera cyanobacteriorum sp. nov., a novel bacterium isolated from cyanobacterial aggregates in a eutrophic lake.</title>
        <authorList>
            <person name="Cai H."/>
        </authorList>
    </citation>
    <scope>NUCLEOTIDE SEQUENCE [LARGE SCALE GENOMIC DNA]</scope>
    <source>
        <strain evidence="5 6">TH019</strain>
    </source>
</reference>
<dbReference type="GO" id="GO:0008976">
    <property type="term" value="F:polyphosphate kinase activity"/>
    <property type="evidence" value="ECO:0007669"/>
    <property type="project" value="InterPro"/>
</dbReference>
<name>A0A255XIM0_9PROT</name>
<evidence type="ECO:0000313" key="6">
    <source>
        <dbReference type="Proteomes" id="UP000216361"/>
    </source>
</evidence>
<evidence type="ECO:0000313" key="5">
    <source>
        <dbReference type="EMBL" id="OYQ16788.1"/>
    </source>
</evidence>
<dbReference type="Gene3D" id="3.40.50.300">
    <property type="entry name" value="P-loop containing nucleotide triphosphate hydrolases"/>
    <property type="match status" value="1"/>
</dbReference>
<evidence type="ECO:0000256" key="3">
    <source>
        <dbReference type="ARBA" id="ARBA00022777"/>
    </source>
</evidence>
<dbReference type="EMBL" id="NOXS01000035">
    <property type="protein sequence ID" value="OYQ16788.1"/>
    <property type="molecule type" value="Genomic_DNA"/>
</dbReference>
<keyword evidence="2" id="KW-0808">Transferase</keyword>
<keyword evidence="3 5" id="KW-0418">Kinase</keyword>
<protein>
    <submittedName>
        <fullName evidence="5">Polyphosphate kinase</fullName>
    </submittedName>
</protein>
<evidence type="ECO:0000259" key="4">
    <source>
        <dbReference type="Pfam" id="PF03976"/>
    </source>
</evidence>
<gene>
    <name evidence="5" type="ORF">CHR90_17570</name>
</gene>
<feature type="domain" description="Polyphosphate kinase-2-related" evidence="4">
    <location>
        <begin position="15"/>
        <end position="233"/>
    </location>
</feature>
<dbReference type="Proteomes" id="UP000216361">
    <property type="component" value="Unassembled WGS sequence"/>
</dbReference>
<comment type="caution">
    <text evidence="5">The sequence shown here is derived from an EMBL/GenBank/DDBJ whole genome shotgun (WGS) entry which is preliminary data.</text>
</comment>
<dbReference type="InterPro" id="IPR016898">
    <property type="entry name" value="Polyphosphate_phosphotransfera"/>
</dbReference>
<comment type="similarity">
    <text evidence="1">Belongs to the polyphosphate kinase 2 (PPK2) family. Class I subfamily.</text>
</comment>
<dbReference type="AlphaFoldDB" id="A0A255XIM0"/>
<dbReference type="InterPro" id="IPR022488">
    <property type="entry name" value="PPK2-related"/>
</dbReference>
<accession>A0A255XIM0</accession>
<evidence type="ECO:0000256" key="1">
    <source>
        <dbReference type="ARBA" id="ARBA00009924"/>
    </source>
</evidence>
<keyword evidence="6" id="KW-1185">Reference proteome</keyword>